<accession>A0A0C3QFX2</accession>
<organism evidence="2 3">
    <name type="scientific">Tulasnella calospora MUT 4182</name>
    <dbReference type="NCBI Taxonomy" id="1051891"/>
    <lineage>
        <taxon>Eukaryota</taxon>
        <taxon>Fungi</taxon>
        <taxon>Dikarya</taxon>
        <taxon>Basidiomycota</taxon>
        <taxon>Agaricomycotina</taxon>
        <taxon>Agaricomycetes</taxon>
        <taxon>Cantharellales</taxon>
        <taxon>Tulasnellaceae</taxon>
        <taxon>Tulasnella</taxon>
    </lineage>
</organism>
<protein>
    <recommendedName>
        <fullName evidence="1">Integrase core domain-containing protein</fullName>
    </recommendedName>
</protein>
<evidence type="ECO:0000259" key="1">
    <source>
        <dbReference type="Pfam" id="PF24764"/>
    </source>
</evidence>
<name>A0A0C3QFX2_9AGAM</name>
<evidence type="ECO:0000313" key="3">
    <source>
        <dbReference type="Proteomes" id="UP000054248"/>
    </source>
</evidence>
<gene>
    <name evidence="2" type="ORF">M407DRAFT_69180</name>
</gene>
<proteinExistence type="predicted"/>
<sequence>MTIFKQRHPDAGNKFALAFVKRFGLRIPQQRIFKSLERVNKAARKIRQSQGINRRVYRVSRPNYLWHMDGYHKLIRYGFVIHGIIDGYCRTVWSNSLLHPCYDLI</sequence>
<dbReference type="HOGENOM" id="CLU_177206_0_0_1"/>
<dbReference type="Proteomes" id="UP000054248">
    <property type="component" value="Unassembled WGS sequence"/>
</dbReference>
<dbReference type="STRING" id="1051891.A0A0C3QFX2"/>
<dbReference type="EMBL" id="KN822972">
    <property type="protein sequence ID" value="KIO30390.1"/>
    <property type="molecule type" value="Genomic_DNA"/>
</dbReference>
<dbReference type="PANTHER" id="PTHR46791:SF5">
    <property type="entry name" value="CLR5 DOMAIN-CONTAINING PROTEIN-RELATED"/>
    <property type="match status" value="1"/>
</dbReference>
<dbReference type="PANTHER" id="PTHR46791">
    <property type="entry name" value="EXPRESSED PROTEIN"/>
    <property type="match status" value="1"/>
</dbReference>
<keyword evidence="3" id="KW-1185">Reference proteome</keyword>
<dbReference type="InterPro" id="IPR058913">
    <property type="entry name" value="Integrase_dom_put"/>
</dbReference>
<feature type="domain" description="Integrase core" evidence="1">
    <location>
        <begin position="56"/>
        <end position="92"/>
    </location>
</feature>
<evidence type="ECO:0000313" key="2">
    <source>
        <dbReference type="EMBL" id="KIO30390.1"/>
    </source>
</evidence>
<dbReference type="OrthoDB" id="2686689at2759"/>
<dbReference type="AlphaFoldDB" id="A0A0C3QFX2"/>
<reference evidence="2 3" key="1">
    <citation type="submission" date="2014-04" db="EMBL/GenBank/DDBJ databases">
        <authorList>
            <consortium name="DOE Joint Genome Institute"/>
            <person name="Kuo A."/>
            <person name="Girlanda M."/>
            <person name="Perotto S."/>
            <person name="Kohler A."/>
            <person name="Nagy L.G."/>
            <person name="Floudas D."/>
            <person name="Copeland A."/>
            <person name="Barry K.W."/>
            <person name="Cichocki N."/>
            <person name="Veneault-Fourrey C."/>
            <person name="LaButti K."/>
            <person name="Lindquist E.A."/>
            <person name="Lipzen A."/>
            <person name="Lundell T."/>
            <person name="Morin E."/>
            <person name="Murat C."/>
            <person name="Sun H."/>
            <person name="Tunlid A."/>
            <person name="Henrissat B."/>
            <person name="Grigoriev I.V."/>
            <person name="Hibbett D.S."/>
            <person name="Martin F."/>
            <person name="Nordberg H.P."/>
            <person name="Cantor M.N."/>
            <person name="Hua S.X."/>
        </authorList>
    </citation>
    <scope>NUCLEOTIDE SEQUENCE [LARGE SCALE GENOMIC DNA]</scope>
    <source>
        <strain evidence="2 3">MUT 4182</strain>
    </source>
</reference>
<reference evidence="3" key="2">
    <citation type="submission" date="2015-01" db="EMBL/GenBank/DDBJ databases">
        <title>Evolutionary Origins and Diversification of the Mycorrhizal Mutualists.</title>
        <authorList>
            <consortium name="DOE Joint Genome Institute"/>
            <consortium name="Mycorrhizal Genomics Consortium"/>
            <person name="Kohler A."/>
            <person name="Kuo A."/>
            <person name="Nagy L.G."/>
            <person name="Floudas D."/>
            <person name="Copeland A."/>
            <person name="Barry K.W."/>
            <person name="Cichocki N."/>
            <person name="Veneault-Fourrey C."/>
            <person name="LaButti K."/>
            <person name="Lindquist E.A."/>
            <person name="Lipzen A."/>
            <person name="Lundell T."/>
            <person name="Morin E."/>
            <person name="Murat C."/>
            <person name="Riley R."/>
            <person name="Ohm R."/>
            <person name="Sun H."/>
            <person name="Tunlid A."/>
            <person name="Henrissat B."/>
            <person name="Grigoriev I.V."/>
            <person name="Hibbett D.S."/>
            <person name="Martin F."/>
        </authorList>
    </citation>
    <scope>NUCLEOTIDE SEQUENCE [LARGE SCALE GENOMIC DNA]</scope>
    <source>
        <strain evidence="3">MUT 4182</strain>
    </source>
</reference>
<dbReference type="Pfam" id="PF24764">
    <property type="entry name" value="rva_4"/>
    <property type="match status" value="1"/>
</dbReference>